<dbReference type="GO" id="GO:0045165">
    <property type="term" value="P:cell fate commitment"/>
    <property type="evidence" value="ECO:0007669"/>
    <property type="project" value="TreeGrafter"/>
</dbReference>
<reference evidence="11" key="1">
    <citation type="submission" date="2021-10" db="EMBL/GenBank/DDBJ databases">
        <title>Tropical sea cucumber genome reveals ecological adaptation and Cuvierian tubules defense mechanism.</title>
        <authorList>
            <person name="Chen T."/>
        </authorList>
    </citation>
    <scope>NUCLEOTIDE SEQUENCE</scope>
    <source>
        <strain evidence="11">Nanhai2018</strain>
        <tissue evidence="11">Muscle</tissue>
    </source>
</reference>
<dbReference type="EMBL" id="JAIZAY010000014">
    <property type="protein sequence ID" value="KAJ8029946.1"/>
    <property type="molecule type" value="Genomic_DNA"/>
</dbReference>
<evidence type="ECO:0000256" key="4">
    <source>
        <dbReference type="ARBA" id="ARBA00022525"/>
    </source>
</evidence>
<comment type="function">
    <text evidence="9">Ligand for members of the frizzled family of seven transmembrane receptors.</text>
</comment>
<comment type="caution">
    <text evidence="11">The sequence shown here is derived from an EMBL/GenBank/DDBJ whole genome shotgun (WGS) entry which is preliminary data.</text>
</comment>
<protein>
    <recommendedName>
        <fullName evidence="9">Protein Wnt</fullName>
    </recommendedName>
</protein>
<keyword evidence="4" id="KW-0964">Secreted</keyword>
<keyword evidence="10" id="KW-0732">Signal</keyword>
<evidence type="ECO:0000256" key="3">
    <source>
        <dbReference type="ARBA" id="ARBA00022473"/>
    </source>
</evidence>
<organism evidence="11 12">
    <name type="scientific">Holothuria leucospilota</name>
    <name type="common">Black long sea cucumber</name>
    <name type="synonym">Mertensiothuria leucospilota</name>
    <dbReference type="NCBI Taxonomy" id="206669"/>
    <lineage>
        <taxon>Eukaryota</taxon>
        <taxon>Metazoa</taxon>
        <taxon>Echinodermata</taxon>
        <taxon>Eleutherozoa</taxon>
        <taxon>Echinozoa</taxon>
        <taxon>Holothuroidea</taxon>
        <taxon>Aspidochirotacea</taxon>
        <taxon>Aspidochirotida</taxon>
        <taxon>Holothuriidae</taxon>
        <taxon>Holothuria</taxon>
    </lineage>
</organism>
<dbReference type="GO" id="GO:0030182">
    <property type="term" value="P:neuron differentiation"/>
    <property type="evidence" value="ECO:0007669"/>
    <property type="project" value="TreeGrafter"/>
</dbReference>
<dbReference type="InterPro" id="IPR009143">
    <property type="entry name" value="Wnt6"/>
</dbReference>
<dbReference type="Gene3D" id="3.30.2460.20">
    <property type="match status" value="1"/>
</dbReference>
<evidence type="ECO:0000256" key="5">
    <source>
        <dbReference type="ARBA" id="ARBA00022530"/>
    </source>
</evidence>
<evidence type="ECO:0000256" key="7">
    <source>
        <dbReference type="ARBA" id="ARBA00023157"/>
    </source>
</evidence>
<evidence type="ECO:0000313" key="11">
    <source>
        <dbReference type="EMBL" id="KAJ8029946.1"/>
    </source>
</evidence>
<evidence type="ECO:0000313" key="12">
    <source>
        <dbReference type="Proteomes" id="UP001152320"/>
    </source>
</evidence>
<evidence type="ECO:0000256" key="9">
    <source>
        <dbReference type="RuleBase" id="RU003500"/>
    </source>
</evidence>
<evidence type="ECO:0000256" key="1">
    <source>
        <dbReference type="ARBA" id="ARBA00004498"/>
    </source>
</evidence>
<accession>A0A9Q1BNV7</accession>
<keyword evidence="3 9" id="KW-0217">Developmental protein</keyword>
<evidence type="ECO:0000256" key="2">
    <source>
        <dbReference type="ARBA" id="ARBA00005683"/>
    </source>
</evidence>
<comment type="subcellular location">
    <subcellularLocation>
        <location evidence="1 9">Secreted</location>
        <location evidence="1 9">Extracellular space</location>
        <location evidence="1 9">Extracellular matrix</location>
    </subcellularLocation>
</comment>
<keyword evidence="5" id="KW-0272">Extracellular matrix</keyword>
<keyword evidence="8" id="KW-0449">Lipoprotein</keyword>
<dbReference type="PRINTS" id="PR01349">
    <property type="entry name" value="WNTPROTEIN"/>
</dbReference>
<comment type="similarity">
    <text evidence="2 9">Belongs to the Wnt family.</text>
</comment>
<dbReference type="SMART" id="SM00097">
    <property type="entry name" value="WNT1"/>
    <property type="match status" value="1"/>
</dbReference>
<dbReference type="GO" id="GO:0005615">
    <property type="term" value="C:extracellular space"/>
    <property type="evidence" value="ECO:0007669"/>
    <property type="project" value="TreeGrafter"/>
</dbReference>
<dbReference type="GO" id="GO:0005109">
    <property type="term" value="F:frizzled binding"/>
    <property type="evidence" value="ECO:0007669"/>
    <property type="project" value="TreeGrafter"/>
</dbReference>
<dbReference type="Pfam" id="PF00110">
    <property type="entry name" value="wnt"/>
    <property type="match status" value="1"/>
</dbReference>
<dbReference type="PANTHER" id="PTHR12027">
    <property type="entry name" value="WNT RELATED"/>
    <property type="match status" value="1"/>
</dbReference>
<keyword evidence="7" id="KW-1015">Disulfide bond</keyword>
<dbReference type="GO" id="GO:0060070">
    <property type="term" value="P:canonical Wnt signaling pathway"/>
    <property type="evidence" value="ECO:0007669"/>
    <property type="project" value="TreeGrafter"/>
</dbReference>
<evidence type="ECO:0000256" key="6">
    <source>
        <dbReference type="ARBA" id="ARBA00022687"/>
    </source>
</evidence>
<dbReference type="InterPro" id="IPR005817">
    <property type="entry name" value="Wnt"/>
</dbReference>
<proteinExistence type="inferred from homology"/>
<evidence type="ECO:0000256" key="8">
    <source>
        <dbReference type="ARBA" id="ARBA00023288"/>
    </source>
</evidence>
<feature type="signal peptide" evidence="10">
    <location>
        <begin position="1"/>
        <end position="37"/>
    </location>
</feature>
<feature type="chain" id="PRO_5040416934" description="Protein Wnt" evidence="10">
    <location>
        <begin position="38"/>
        <end position="358"/>
    </location>
</feature>
<name>A0A9Q1BNV7_HOLLE</name>
<gene>
    <name evidence="11" type="ORF">HOLleu_29484</name>
</gene>
<dbReference type="PANTHER" id="PTHR12027:SF37">
    <property type="entry name" value="PROTEIN WNT"/>
    <property type="match status" value="1"/>
</dbReference>
<keyword evidence="12" id="KW-1185">Reference proteome</keyword>
<dbReference type="CDD" id="cd19338">
    <property type="entry name" value="Wnt_Wnt6"/>
    <property type="match status" value="1"/>
</dbReference>
<dbReference type="FunFam" id="3.30.2460.20:FF:000001">
    <property type="entry name" value="Wnt homolog"/>
    <property type="match status" value="1"/>
</dbReference>
<dbReference type="Proteomes" id="UP001152320">
    <property type="component" value="Chromosome 14"/>
</dbReference>
<dbReference type="AlphaFoldDB" id="A0A9Q1BNV7"/>
<dbReference type="InterPro" id="IPR043158">
    <property type="entry name" value="Wnt_C"/>
</dbReference>
<sequence>MAMVGPWELSNRSLVPTKMLTTCILLWLVFLVTGVKDQPLSTPRPPIVDVGRFCREHLWFNRKQHRLCELHPNLLPSVEEGAIEGIKECRYHFRHRRWNCPLSNITAVFGSNKLRTRNREMAYLQSVVSAGIMFHVTRACESGDVFDCGCDTRFPQTNPSGDWSWGGCSDNIRYGMYFTRQFVDASKDGDKAFDAMTKHNYEAGRQLIVNNMGIKCKCYGVSASCTSKVCWNSMPKLREISTKLTDKHTRAHHVNFSKKKVKLVPMQERERHTKQDLVYLMPSPDYCEPNKRHGSVGTHGRLCNKTSTGVDGCALMCCGRGYQTMLRTVTESCHCRFYWCCYVECETCTRQEELHVCN</sequence>
<dbReference type="OrthoDB" id="5945655at2759"/>
<keyword evidence="6 9" id="KW-0879">Wnt signaling pathway</keyword>
<dbReference type="GO" id="GO:0005125">
    <property type="term" value="F:cytokine activity"/>
    <property type="evidence" value="ECO:0007669"/>
    <property type="project" value="TreeGrafter"/>
</dbReference>
<evidence type="ECO:0000256" key="10">
    <source>
        <dbReference type="SAM" id="SignalP"/>
    </source>
</evidence>